<comment type="function">
    <text evidence="1 6">Removes the N-terminal methionine from nascent proteins. The N-terminal methionine is often cleaved when the second residue in the primary sequence is small and uncharged (Met-Ala-, Cys, Gly, Pro, Ser, Thr, or Val). Requires deformylation of the N(alpha)-formylated initiator methionine before it can be hydrolyzed.</text>
</comment>
<dbReference type="Proteomes" id="UP001589891">
    <property type="component" value="Unassembled WGS sequence"/>
</dbReference>
<dbReference type="Pfam" id="PF00557">
    <property type="entry name" value="Peptidase_M24"/>
    <property type="match status" value="1"/>
</dbReference>
<proteinExistence type="inferred from homology"/>
<sequence>MTVTIKTPEEIEKMRVAGRLAAEVLEMIGEHVRPGITTEELDRICHDYIVDVQHAIPAPLNYKGYPKSICTSVNHVVCHGIPNDKPLKDGDIVNLDITVIKDGYHGDTSMMFLVGNPPEWARRLCQVTQECLYKGIELVRPGAHLGDIGETIQKHAEKSGFSVVREYCGHGIGALFHEEPQVLHYGRAGTGLELKQGMTFTIEPMINQGRAETRLLGDGWTAITKDRKLSAQWEHTLLVTAGGYEILTLRRDDTIARTSR</sequence>
<feature type="binding site" evidence="6">
    <location>
        <position position="170"/>
    </location>
    <ligand>
        <name>a divalent metal cation</name>
        <dbReference type="ChEBI" id="CHEBI:60240"/>
        <label>2</label>
        <note>catalytic</note>
    </ligand>
</feature>
<evidence type="ECO:0000256" key="2">
    <source>
        <dbReference type="ARBA" id="ARBA00022438"/>
    </source>
</evidence>
<keyword evidence="3 6" id="KW-0645">Protease</keyword>
<dbReference type="PROSITE" id="PS00680">
    <property type="entry name" value="MAP_1"/>
    <property type="match status" value="1"/>
</dbReference>
<feature type="domain" description="Peptidase M24" evidence="8">
    <location>
        <begin position="12"/>
        <end position="241"/>
    </location>
</feature>
<dbReference type="SUPFAM" id="SSF55920">
    <property type="entry name" value="Creatinase/aminopeptidase"/>
    <property type="match status" value="1"/>
</dbReference>
<feature type="binding site" evidence="6">
    <location>
        <position position="79"/>
    </location>
    <ligand>
        <name>substrate</name>
    </ligand>
</feature>
<evidence type="ECO:0000256" key="4">
    <source>
        <dbReference type="ARBA" id="ARBA00022723"/>
    </source>
</evidence>
<protein>
    <recommendedName>
        <fullName evidence="6 7">Methionine aminopeptidase</fullName>
        <shortName evidence="6">MAP</shortName>
        <shortName evidence="6">MetAP</shortName>
        <ecNumber evidence="6 7">3.4.11.18</ecNumber>
    </recommendedName>
    <alternativeName>
        <fullName evidence="6">Peptidase M</fullName>
    </alternativeName>
</protein>
<keyword evidence="5 6" id="KW-0378">Hydrolase</keyword>
<evidence type="ECO:0000313" key="9">
    <source>
        <dbReference type="EMBL" id="MFC0709284.1"/>
    </source>
</evidence>
<evidence type="ECO:0000256" key="3">
    <source>
        <dbReference type="ARBA" id="ARBA00022670"/>
    </source>
</evidence>
<comment type="similarity">
    <text evidence="6">Belongs to the peptidase M24A family. Methionine aminopeptidase type 1 subfamily.</text>
</comment>
<dbReference type="CDD" id="cd01086">
    <property type="entry name" value="MetAP1"/>
    <property type="match status" value="1"/>
</dbReference>
<dbReference type="EMBL" id="JBHLSS010000041">
    <property type="protein sequence ID" value="MFC0709284.1"/>
    <property type="molecule type" value="Genomic_DNA"/>
</dbReference>
<dbReference type="NCBIfam" id="TIGR00500">
    <property type="entry name" value="met_pdase_I"/>
    <property type="match status" value="1"/>
</dbReference>
<dbReference type="InterPro" id="IPR036005">
    <property type="entry name" value="Creatinase/aminopeptidase-like"/>
</dbReference>
<feature type="binding site" evidence="6">
    <location>
        <position position="203"/>
    </location>
    <ligand>
        <name>a divalent metal cation</name>
        <dbReference type="ChEBI" id="CHEBI:60240"/>
        <label>2</label>
        <note>catalytic</note>
    </ligand>
</feature>
<evidence type="ECO:0000313" key="10">
    <source>
        <dbReference type="Proteomes" id="UP001589891"/>
    </source>
</evidence>
<gene>
    <name evidence="6 9" type="primary">map</name>
    <name evidence="9" type="ORF">ACFFGX_06650</name>
</gene>
<dbReference type="RefSeq" id="WP_376944042.1">
    <property type="nucleotide sequence ID" value="NZ_CP171449.1"/>
</dbReference>
<evidence type="ECO:0000256" key="6">
    <source>
        <dbReference type="HAMAP-Rule" id="MF_01974"/>
    </source>
</evidence>
<feature type="binding site" evidence="6">
    <location>
        <position position="107"/>
    </location>
    <ligand>
        <name>a divalent metal cation</name>
        <dbReference type="ChEBI" id="CHEBI:60240"/>
        <label>1</label>
    </ligand>
</feature>
<comment type="cofactor">
    <cofactor evidence="6">
        <name>Co(2+)</name>
        <dbReference type="ChEBI" id="CHEBI:48828"/>
    </cofactor>
    <cofactor evidence="6">
        <name>Zn(2+)</name>
        <dbReference type="ChEBI" id="CHEBI:29105"/>
    </cofactor>
    <cofactor evidence="6">
        <name>Mn(2+)</name>
        <dbReference type="ChEBI" id="CHEBI:29035"/>
    </cofactor>
    <cofactor evidence="6">
        <name>Fe(2+)</name>
        <dbReference type="ChEBI" id="CHEBI:29033"/>
    </cofactor>
    <text evidence="6">Binds 2 divalent metal cations per subunit. Has a high-affinity and a low affinity metal-binding site. The true nature of the physiological cofactor is under debate. The enzyme is active with cobalt, zinc, manganese or divalent iron ions. Most likely, methionine aminopeptidases function as mononuclear Fe(2+)-metalloproteases under physiological conditions, and the catalytically relevant metal-binding site has been assigned to the histidine-containing high-affinity site.</text>
</comment>
<dbReference type="EC" id="3.4.11.18" evidence="6 7"/>
<organism evidence="9 10">
    <name type="scientific">Azorhizophilus paspali</name>
    <name type="common">Azotobacter paspali</name>
    <dbReference type="NCBI Taxonomy" id="69963"/>
    <lineage>
        <taxon>Bacteria</taxon>
        <taxon>Pseudomonadati</taxon>
        <taxon>Pseudomonadota</taxon>
        <taxon>Gammaproteobacteria</taxon>
        <taxon>Pseudomonadales</taxon>
        <taxon>Pseudomonadaceae</taxon>
        <taxon>Azorhizophilus</taxon>
    </lineage>
</organism>
<dbReference type="InterPro" id="IPR002467">
    <property type="entry name" value="Pept_M24A_MAP1"/>
</dbReference>
<feature type="binding site" evidence="6">
    <location>
        <position position="177"/>
    </location>
    <ligand>
        <name>substrate</name>
    </ligand>
</feature>
<name>A0ABV6SID3_AZOPA</name>
<keyword evidence="4 6" id="KW-0479">Metal-binding</keyword>
<dbReference type="PRINTS" id="PR00599">
    <property type="entry name" value="MAPEPTIDASE"/>
</dbReference>
<dbReference type="PANTHER" id="PTHR43330">
    <property type="entry name" value="METHIONINE AMINOPEPTIDASE"/>
    <property type="match status" value="1"/>
</dbReference>
<keyword evidence="10" id="KW-1185">Reference proteome</keyword>
<dbReference type="Gene3D" id="3.90.230.10">
    <property type="entry name" value="Creatinase/methionine aminopeptidase superfamily"/>
    <property type="match status" value="1"/>
</dbReference>
<feature type="binding site" evidence="6">
    <location>
        <position position="96"/>
    </location>
    <ligand>
        <name>a divalent metal cation</name>
        <dbReference type="ChEBI" id="CHEBI:60240"/>
        <label>1</label>
    </ligand>
</feature>
<dbReference type="HAMAP" id="MF_01974">
    <property type="entry name" value="MetAP_1"/>
    <property type="match status" value="1"/>
</dbReference>
<feature type="binding site" evidence="6">
    <location>
        <position position="107"/>
    </location>
    <ligand>
        <name>a divalent metal cation</name>
        <dbReference type="ChEBI" id="CHEBI:60240"/>
        <label>2</label>
        <note>catalytic</note>
    </ligand>
</feature>
<comment type="catalytic activity">
    <reaction evidence="6 7">
        <text>Release of N-terminal amino acids, preferentially methionine, from peptides and arylamides.</text>
        <dbReference type="EC" id="3.4.11.18"/>
    </reaction>
</comment>
<feature type="binding site" evidence="6">
    <location>
        <position position="234"/>
    </location>
    <ligand>
        <name>a divalent metal cation</name>
        <dbReference type="ChEBI" id="CHEBI:60240"/>
        <label>1</label>
    </ligand>
</feature>
<keyword evidence="2 6" id="KW-0031">Aminopeptidase</keyword>
<evidence type="ECO:0000259" key="8">
    <source>
        <dbReference type="Pfam" id="PF00557"/>
    </source>
</evidence>
<evidence type="ECO:0000256" key="7">
    <source>
        <dbReference type="RuleBase" id="RU003653"/>
    </source>
</evidence>
<feature type="binding site" evidence="6">
    <location>
        <position position="234"/>
    </location>
    <ligand>
        <name>a divalent metal cation</name>
        <dbReference type="ChEBI" id="CHEBI:60240"/>
        <label>2</label>
        <note>catalytic</note>
    </ligand>
</feature>
<dbReference type="PANTHER" id="PTHR43330:SF27">
    <property type="entry name" value="METHIONINE AMINOPEPTIDASE"/>
    <property type="match status" value="1"/>
</dbReference>
<dbReference type="NCBIfam" id="NF008970">
    <property type="entry name" value="PRK12318.1"/>
    <property type="match status" value="1"/>
</dbReference>
<evidence type="ECO:0000256" key="1">
    <source>
        <dbReference type="ARBA" id="ARBA00002521"/>
    </source>
</evidence>
<evidence type="ECO:0000256" key="5">
    <source>
        <dbReference type="ARBA" id="ARBA00022801"/>
    </source>
</evidence>
<dbReference type="GO" id="GO:0004239">
    <property type="term" value="F:initiator methionyl aminopeptidase activity"/>
    <property type="evidence" value="ECO:0007669"/>
    <property type="project" value="UniProtKB-EC"/>
</dbReference>
<comment type="subunit">
    <text evidence="6">Monomer.</text>
</comment>
<dbReference type="InterPro" id="IPR000994">
    <property type="entry name" value="Pept_M24"/>
</dbReference>
<accession>A0ABV6SID3</accession>
<reference evidence="9 10" key="1">
    <citation type="submission" date="2024-09" db="EMBL/GenBank/DDBJ databases">
        <authorList>
            <person name="Sun Q."/>
            <person name="Mori K."/>
        </authorList>
    </citation>
    <scope>NUCLEOTIDE SEQUENCE [LARGE SCALE GENOMIC DNA]</scope>
    <source>
        <strain evidence="9 10">NCAIM B.01794</strain>
    </source>
</reference>
<comment type="caution">
    <text evidence="9">The sequence shown here is derived from an EMBL/GenBank/DDBJ whole genome shotgun (WGS) entry which is preliminary data.</text>
</comment>
<dbReference type="InterPro" id="IPR001714">
    <property type="entry name" value="Pept_M24_MAP"/>
</dbReference>